<gene>
    <name evidence="2" type="ORF">EDC63_10694</name>
</gene>
<dbReference type="RefSeq" id="WP_124948152.1">
    <property type="nucleotide sequence ID" value="NZ_BHVT01000076.1"/>
</dbReference>
<dbReference type="GO" id="GO:0003700">
    <property type="term" value="F:DNA-binding transcription factor activity"/>
    <property type="evidence" value="ECO:0007669"/>
    <property type="project" value="InterPro"/>
</dbReference>
<dbReference type="InterPro" id="IPR000847">
    <property type="entry name" value="LysR_HTH_N"/>
</dbReference>
<organism evidence="2 3">
    <name type="scientific">Sulfurirhabdus autotrophica</name>
    <dbReference type="NCBI Taxonomy" id="1706046"/>
    <lineage>
        <taxon>Bacteria</taxon>
        <taxon>Pseudomonadati</taxon>
        <taxon>Pseudomonadota</taxon>
        <taxon>Betaproteobacteria</taxon>
        <taxon>Nitrosomonadales</taxon>
        <taxon>Sulfuricellaceae</taxon>
        <taxon>Sulfurirhabdus</taxon>
    </lineage>
</organism>
<comment type="caution">
    <text evidence="2">The sequence shown here is derived from an EMBL/GenBank/DDBJ whole genome shotgun (WGS) entry which is preliminary data.</text>
</comment>
<accession>A0A4R3Y8U1</accession>
<proteinExistence type="predicted"/>
<dbReference type="EMBL" id="SMCO01000006">
    <property type="protein sequence ID" value="TCV86733.1"/>
    <property type="molecule type" value="Genomic_DNA"/>
</dbReference>
<feature type="domain" description="HTH lysR-type" evidence="1">
    <location>
        <begin position="25"/>
        <end position="84"/>
    </location>
</feature>
<dbReference type="Gene3D" id="1.10.10.10">
    <property type="entry name" value="Winged helix-like DNA-binding domain superfamily/Winged helix DNA-binding domain"/>
    <property type="match status" value="1"/>
</dbReference>
<dbReference type="AlphaFoldDB" id="A0A4R3Y8U1"/>
<protein>
    <submittedName>
        <fullName evidence="2">Molybdate transport system regulatory protein</fullName>
    </submittedName>
</protein>
<dbReference type="PANTHER" id="PTHR30432">
    <property type="entry name" value="TRANSCRIPTIONAL REGULATOR MODE"/>
    <property type="match status" value="1"/>
</dbReference>
<sequence>MSKILKPTIRILFGDAISIGPGKISLLHAIEHTGSISAAAREMGMSYRRAWLLVDAMNHCFREPLVDAATGGKKGGGAKVTELGKRIIRSYLEMEAKATKCVAKELSELSLLMTEQIPDSGSGN</sequence>
<evidence type="ECO:0000313" key="2">
    <source>
        <dbReference type="EMBL" id="TCV86733.1"/>
    </source>
</evidence>
<dbReference type="InterPro" id="IPR003725">
    <property type="entry name" value="ModE-bd_N"/>
</dbReference>
<dbReference type="NCBIfam" id="TIGR00637">
    <property type="entry name" value="ModE_repress"/>
    <property type="match status" value="1"/>
</dbReference>
<evidence type="ECO:0000313" key="3">
    <source>
        <dbReference type="Proteomes" id="UP000295367"/>
    </source>
</evidence>
<dbReference type="SUPFAM" id="SSF46785">
    <property type="entry name" value="Winged helix' DNA-binding domain"/>
    <property type="match status" value="1"/>
</dbReference>
<dbReference type="PANTHER" id="PTHR30432:SF1">
    <property type="entry name" value="DNA-BINDING TRANSCRIPTIONAL DUAL REGULATOR MODE"/>
    <property type="match status" value="1"/>
</dbReference>
<reference evidence="2 3" key="1">
    <citation type="submission" date="2019-03" db="EMBL/GenBank/DDBJ databases">
        <title>Genomic Encyclopedia of Type Strains, Phase IV (KMG-IV): sequencing the most valuable type-strain genomes for metagenomic binning, comparative biology and taxonomic classification.</title>
        <authorList>
            <person name="Goeker M."/>
        </authorList>
    </citation>
    <scope>NUCLEOTIDE SEQUENCE [LARGE SCALE GENOMIC DNA]</scope>
    <source>
        <strain evidence="2 3">DSM 100309</strain>
    </source>
</reference>
<dbReference type="OrthoDB" id="9800709at2"/>
<keyword evidence="3" id="KW-1185">Reference proteome</keyword>
<dbReference type="InterPro" id="IPR036390">
    <property type="entry name" value="WH_DNA-bd_sf"/>
</dbReference>
<dbReference type="InterPro" id="IPR051815">
    <property type="entry name" value="Molybdate_resp_trans_reg"/>
</dbReference>
<dbReference type="InterPro" id="IPR036388">
    <property type="entry name" value="WH-like_DNA-bd_sf"/>
</dbReference>
<name>A0A4R3Y8U1_9PROT</name>
<dbReference type="Pfam" id="PF00126">
    <property type="entry name" value="HTH_1"/>
    <property type="match status" value="1"/>
</dbReference>
<dbReference type="Proteomes" id="UP000295367">
    <property type="component" value="Unassembled WGS sequence"/>
</dbReference>
<evidence type="ECO:0000259" key="1">
    <source>
        <dbReference type="Pfam" id="PF00126"/>
    </source>
</evidence>